<dbReference type="Proteomes" id="UP001642540">
    <property type="component" value="Unassembled WGS sequence"/>
</dbReference>
<evidence type="ECO:0000259" key="2">
    <source>
        <dbReference type="Pfam" id="PF01683"/>
    </source>
</evidence>
<feature type="domain" description="EB" evidence="2">
    <location>
        <begin position="170"/>
        <end position="215"/>
    </location>
</feature>
<feature type="signal peptide" evidence="1">
    <location>
        <begin position="1"/>
        <end position="18"/>
    </location>
</feature>
<dbReference type="EMBL" id="CAXLJM020000008">
    <property type="protein sequence ID" value="CAL8075524.1"/>
    <property type="molecule type" value="Genomic_DNA"/>
</dbReference>
<keyword evidence="1" id="KW-0732">Signal</keyword>
<accession>A0ABP1PSD3</accession>
<dbReference type="InterPro" id="IPR006149">
    <property type="entry name" value="EB_dom"/>
</dbReference>
<evidence type="ECO:0000313" key="4">
    <source>
        <dbReference type="Proteomes" id="UP001642540"/>
    </source>
</evidence>
<evidence type="ECO:0000313" key="3">
    <source>
        <dbReference type="EMBL" id="CAL8075524.1"/>
    </source>
</evidence>
<proteinExistence type="predicted"/>
<sequence length="640" mass="69918">MRYLIPFVLIFLLKFAAGSNFYGDILIGETCYGDDEGCKGDPGITSFCDLTTYKCKCKELYIANNARDNCLKITNIGEECVEPQQCQSASGQELSDCVPNEEGEGEKVCKCTEEAIEYGTGTGKTCEKIATEVGETCHIVEQCTAKLGNLTTCESQSCECKPEAVPSPTNDKCLPAGIYIGQRCEATVQCVGDSSSSRCVSGICACLPTHTASNNWDDCLPIRNQEGQPCEEIQQCQQGNLEQHSNCTGPDPSNKQCQCTPNAISLPAGDPCRLLATMVGDPCVREIQCVFNLGESTCSRGFCSCINGAVESTNKTKCLLKSDLREECVDDTQCNWVEGAVCTSKNESDPSLGKDCRCGPDFATPEWETDVCYPKAEFIGRPCDKHPIQCVDLDGSQCLVEGKICACHEKTQVVSGDRKSCLQKVDVLNSTCVESPQCSETGAECVTVNSEEEEEKRECRCKRNEYVEGWNPNGKCLEIAHEIRENCKENHQCTAGLGSLSECSDGLCLCKIGNEYLDGRCYNPAKLEERCSSNGECITGVNEYAHCDNYVCRCVVNATDFEEKCYLQKVVGDNCENDKQCTIFIGAAATCDRTTRKCSCLMGYKPDLQNSLCVSGALRLETKFGIILLSIVFAFVQKLF</sequence>
<evidence type="ECO:0000256" key="1">
    <source>
        <dbReference type="SAM" id="SignalP"/>
    </source>
</evidence>
<keyword evidence="4" id="KW-1185">Reference proteome</keyword>
<feature type="chain" id="PRO_5047515103" description="EB domain-containing protein" evidence="1">
    <location>
        <begin position="19"/>
        <end position="640"/>
    </location>
</feature>
<comment type="caution">
    <text evidence="3">The sequence shown here is derived from an EMBL/GenBank/DDBJ whole genome shotgun (WGS) entry which is preliminary data.</text>
</comment>
<name>A0ABP1PSD3_9HEXA</name>
<dbReference type="PANTHER" id="PTHR39069:SF8">
    <property type="entry name" value="FI17111P1"/>
    <property type="match status" value="1"/>
</dbReference>
<dbReference type="Pfam" id="PF01683">
    <property type="entry name" value="EB"/>
    <property type="match status" value="1"/>
</dbReference>
<dbReference type="PANTHER" id="PTHR39069">
    <property type="entry name" value="ECDYSONE-INDUCIBLE GENE E1, ISOFORM A"/>
    <property type="match status" value="1"/>
</dbReference>
<organism evidence="3 4">
    <name type="scientific">Orchesella dallaii</name>
    <dbReference type="NCBI Taxonomy" id="48710"/>
    <lineage>
        <taxon>Eukaryota</taxon>
        <taxon>Metazoa</taxon>
        <taxon>Ecdysozoa</taxon>
        <taxon>Arthropoda</taxon>
        <taxon>Hexapoda</taxon>
        <taxon>Collembola</taxon>
        <taxon>Entomobryomorpha</taxon>
        <taxon>Entomobryoidea</taxon>
        <taxon>Orchesellidae</taxon>
        <taxon>Orchesellinae</taxon>
        <taxon>Orchesella</taxon>
    </lineage>
</organism>
<protein>
    <recommendedName>
        <fullName evidence="2">EB domain-containing protein</fullName>
    </recommendedName>
</protein>
<reference evidence="3 4" key="1">
    <citation type="submission" date="2024-08" db="EMBL/GenBank/DDBJ databases">
        <authorList>
            <person name="Cucini C."/>
            <person name="Frati F."/>
        </authorList>
    </citation>
    <scope>NUCLEOTIDE SEQUENCE [LARGE SCALE GENOMIC DNA]</scope>
</reference>
<gene>
    <name evidence="3" type="ORF">ODALV1_LOCUS3203</name>
</gene>